<dbReference type="Proteomes" id="UP000057134">
    <property type="component" value="Chromosome"/>
</dbReference>
<gene>
    <name evidence="2" type="ORF">XA26_13880</name>
</gene>
<dbReference type="PATRIC" id="fig|1766.6.peg.1370"/>
<sequence>MAIDDPRIDQIVQMPDQHPFGDVGDAAAQFGGAHRPVGQPPQDGPLPAPVDDRQRRVDRALTDLFLGNRHAGIFHLS</sequence>
<dbReference type="AlphaFoldDB" id="A0A0N9YDX0"/>
<feature type="compositionally biased region" description="Pro residues" evidence="1">
    <location>
        <begin position="38"/>
        <end position="48"/>
    </location>
</feature>
<protein>
    <submittedName>
        <fullName evidence="2">Uncharacterized protein</fullName>
    </submittedName>
</protein>
<proteinExistence type="predicted"/>
<evidence type="ECO:0000313" key="3">
    <source>
        <dbReference type="Proteomes" id="UP000057134"/>
    </source>
</evidence>
<organism evidence="2 3">
    <name type="scientific">Mycolicibacterium fortuitum</name>
    <name type="common">Mycobacterium fortuitum</name>
    <dbReference type="NCBI Taxonomy" id="1766"/>
    <lineage>
        <taxon>Bacteria</taxon>
        <taxon>Bacillati</taxon>
        <taxon>Actinomycetota</taxon>
        <taxon>Actinomycetes</taxon>
        <taxon>Mycobacteriales</taxon>
        <taxon>Mycobacteriaceae</taxon>
        <taxon>Mycolicibacterium</taxon>
    </lineage>
</organism>
<evidence type="ECO:0000313" key="2">
    <source>
        <dbReference type="EMBL" id="ALI25235.1"/>
    </source>
</evidence>
<name>A0A0N9YDX0_MYCFO</name>
<feature type="region of interest" description="Disordered" evidence="1">
    <location>
        <begin position="25"/>
        <end position="52"/>
    </location>
</feature>
<dbReference type="STRING" id="1766.XA26_13880"/>
<evidence type="ECO:0000256" key="1">
    <source>
        <dbReference type="SAM" id="MobiDB-lite"/>
    </source>
</evidence>
<dbReference type="KEGG" id="mft:XA26_13880"/>
<accession>A0A0N9YDX0</accession>
<keyword evidence="3" id="KW-1185">Reference proteome</keyword>
<dbReference type="EMBL" id="CP011269">
    <property type="protein sequence ID" value="ALI25235.1"/>
    <property type="molecule type" value="Genomic_DNA"/>
</dbReference>
<reference evidence="2 3" key="1">
    <citation type="journal article" date="2015" name="MBio">
        <title>Enzymatic Degradation of Phenazines Can Generate Energy and Protect Sensitive Organisms from Toxicity.</title>
        <authorList>
            <person name="Costa K.C."/>
            <person name="Bergkessel M."/>
            <person name="Saunders S."/>
            <person name="Korlach J."/>
            <person name="Newman D.K."/>
        </authorList>
    </citation>
    <scope>NUCLEOTIDE SEQUENCE [LARGE SCALE GENOMIC DNA]</scope>
    <source>
        <strain evidence="2 3">CT6</strain>
    </source>
</reference>